<evidence type="ECO:0000313" key="12">
    <source>
        <dbReference type="Proteomes" id="UP000246114"/>
    </source>
</evidence>
<evidence type="ECO:0000313" key="10">
    <source>
        <dbReference type="EMBL" id="SFG12586.1"/>
    </source>
</evidence>
<dbReference type="InterPro" id="IPR022324">
    <property type="entry name" value="Bacilysin_exporter_BacE_put"/>
</dbReference>
<reference evidence="10 11" key="1">
    <citation type="submission" date="2016-10" db="EMBL/GenBank/DDBJ databases">
        <authorList>
            <person name="de Groot N.N."/>
        </authorList>
    </citation>
    <scope>NUCLEOTIDE SEQUENCE [LARGE SCALE GENOMIC DNA]</scope>
    <source>
        <strain evidence="10 11">NLAE-zl-G419</strain>
    </source>
</reference>
<feature type="transmembrane region" description="Helical" evidence="7">
    <location>
        <begin position="293"/>
        <end position="311"/>
    </location>
</feature>
<evidence type="ECO:0000256" key="6">
    <source>
        <dbReference type="ARBA" id="ARBA00023136"/>
    </source>
</evidence>
<dbReference type="CDD" id="cd06173">
    <property type="entry name" value="MFS_MefA_like"/>
    <property type="match status" value="1"/>
</dbReference>
<dbReference type="Proteomes" id="UP000182135">
    <property type="component" value="Unassembled WGS sequence"/>
</dbReference>
<dbReference type="GO" id="GO:0005886">
    <property type="term" value="C:plasma membrane"/>
    <property type="evidence" value="ECO:0007669"/>
    <property type="project" value="UniProtKB-SubCell"/>
</dbReference>
<feature type="domain" description="Major facilitator superfamily (MFS) profile" evidence="8">
    <location>
        <begin position="227"/>
        <end position="413"/>
    </location>
</feature>
<dbReference type="InterPro" id="IPR020846">
    <property type="entry name" value="MFS_dom"/>
</dbReference>
<evidence type="ECO:0000256" key="7">
    <source>
        <dbReference type="SAM" id="Phobius"/>
    </source>
</evidence>
<proteinExistence type="predicted"/>
<evidence type="ECO:0000256" key="3">
    <source>
        <dbReference type="ARBA" id="ARBA00022475"/>
    </source>
</evidence>
<evidence type="ECO:0000256" key="5">
    <source>
        <dbReference type="ARBA" id="ARBA00022989"/>
    </source>
</evidence>
<evidence type="ECO:0000256" key="4">
    <source>
        <dbReference type="ARBA" id="ARBA00022692"/>
    </source>
</evidence>
<feature type="transmembrane region" description="Helical" evidence="7">
    <location>
        <begin position="361"/>
        <end position="380"/>
    </location>
</feature>
<dbReference type="GO" id="GO:0022857">
    <property type="term" value="F:transmembrane transporter activity"/>
    <property type="evidence" value="ECO:0007669"/>
    <property type="project" value="InterPro"/>
</dbReference>
<evidence type="ECO:0000313" key="11">
    <source>
        <dbReference type="Proteomes" id="UP000182135"/>
    </source>
</evidence>
<dbReference type="STRING" id="1529.SAMN04487885_12724"/>
<keyword evidence="3" id="KW-1003">Cell membrane</keyword>
<accession>A0A1I2PG20</accession>
<feature type="transmembrane region" description="Helical" evidence="7">
    <location>
        <begin position="386"/>
        <end position="406"/>
    </location>
</feature>
<dbReference type="Proteomes" id="UP000246114">
    <property type="component" value="Unassembled WGS sequence"/>
</dbReference>
<organism evidence="10 11">
    <name type="scientific">Clostridium cadaveris</name>
    <dbReference type="NCBI Taxonomy" id="1529"/>
    <lineage>
        <taxon>Bacteria</taxon>
        <taxon>Bacillati</taxon>
        <taxon>Bacillota</taxon>
        <taxon>Clostridia</taxon>
        <taxon>Eubacteriales</taxon>
        <taxon>Clostridiaceae</taxon>
        <taxon>Clostridium</taxon>
    </lineage>
</organism>
<keyword evidence="11" id="KW-1185">Reference proteome</keyword>
<dbReference type="PANTHER" id="PTHR23513:SF11">
    <property type="entry name" value="STAPHYLOFERRIN A TRANSPORTER"/>
    <property type="match status" value="1"/>
</dbReference>
<protein>
    <submittedName>
        <fullName evidence="9 10">MFS transporter</fullName>
    </submittedName>
</protein>
<feature type="transmembrane region" description="Helical" evidence="7">
    <location>
        <begin position="317"/>
        <end position="340"/>
    </location>
</feature>
<dbReference type="OrthoDB" id="9775268at2"/>
<name>A0A1I2PG20_9CLOT</name>
<keyword evidence="4 7" id="KW-0812">Transmembrane</keyword>
<keyword evidence="6 7" id="KW-0472">Membrane</keyword>
<dbReference type="EMBL" id="QAMZ01000019">
    <property type="protein sequence ID" value="PWL54636.1"/>
    <property type="molecule type" value="Genomic_DNA"/>
</dbReference>
<keyword evidence="5 7" id="KW-1133">Transmembrane helix</keyword>
<dbReference type="RefSeq" id="WP_035771316.1">
    <property type="nucleotide sequence ID" value="NZ_BAAACD010000011.1"/>
</dbReference>
<feature type="transmembrane region" description="Helical" evidence="7">
    <location>
        <begin position="264"/>
        <end position="281"/>
    </location>
</feature>
<dbReference type="InterPro" id="IPR036259">
    <property type="entry name" value="MFS_trans_sf"/>
</dbReference>
<gene>
    <name evidence="9" type="ORF">DBY38_03825</name>
    <name evidence="10" type="ORF">SAMN04487885_12724</name>
</gene>
<dbReference type="GeneID" id="90545085"/>
<evidence type="ECO:0000259" key="8">
    <source>
        <dbReference type="PROSITE" id="PS50850"/>
    </source>
</evidence>
<evidence type="ECO:0000313" key="9">
    <source>
        <dbReference type="EMBL" id="PWL54636.1"/>
    </source>
</evidence>
<dbReference type="eggNOG" id="COG2814">
    <property type="taxonomic scope" value="Bacteria"/>
</dbReference>
<comment type="subcellular location">
    <subcellularLocation>
        <location evidence="1">Cell membrane</location>
        <topology evidence="1">Multi-pass membrane protein</topology>
    </subcellularLocation>
</comment>
<dbReference type="PROSITE" id="PS50850">
    <property type="entry name" value="MFS"/>
    <property type="match status" value="1"/>
</dbReference>
<dbReference type="Gene3D" id="1.20.1250.20">
    <property type="entry name" value="MFS general substrate transporter like domains"/>
    <property type="match status" value="1"/>
</dbReference>
<dbReference type="InterPro" id="IPR011701">
    <property type="entry name" value="MFS"/>
</dbReference>
<evidence type="ECO:0000256" key="2">
    <source>
        <dbReference type="ARBA" id="ARBA00022448"/>
    </source>
</evidence>
<sequence>MKNSFSYKNLFHEKQYMKLLIADIISRFGDSIDSLAFSWMVYEITGSPSWLAVIFGVNFIPSILLQPFAGALVETLNKKKTMIICDLARGIVVSLTALLLFLGHLTPWLILIFTFINSSFEAFRLPAGIAVFPKIISKEKYTHAKSLSSSASRISELLGLASAGIIVSFIGTSGALFIDAITFLASAFILSFLSLKDSIKEGFNFSIKSYGETLKSGFLYLKERKIIFTICLVGSLLGIFMVPINTMSTVYVKESLGLGPEGLSIFSIALTLGLSFGSYIFPMINKKLSRSNLFVIGGIILGLSYFSLYFLTLLKTLIILIPVFSIVMFLFGIGFAFLNLSINISFMYNVEENYMARVGSIFNAMASSMNPITSFAIAGIMSFFSLNVLILISGAFCIILFMSLSFNKNIKEL</sequence>
<dbReference type="EMBL" id="FOOE01000027">
    <property type="protein sequence ID" value="SFG12586.1"/>
    <property type="molecule type" value="Genomic_DNA"/>
</dbReference>
<dbReference type="AlphaFoldDB" id="A0A1I2PG20"/>
<feature type="transmembrane region" description="Helical" evidence="7">
    <location>
        <begin position="48"/>
        <end position="69"/>
    </location>
</feature>
<keyword evidence="2" id="KW-0813">Transport</keyword>
<feature type="transmembrane region" description="Helical" evidence="7">
    <location>
        <begin position="226"/>
        <end position="244"/>
    </location>
</feature>
<dbReference type="PANTHER" id="PTHR23513">
    <property type="entry name" value="INTEGRAL MEMBRANE EFFLUX PROTEIN-RELATED"/>
    <property type="match status" value="1"/>
</dbReference>
<evidence type="ECO:0000256" key="1">
    <source>
        <dbReference type="ARBA" id="ARBA00004651"/>
    </source>
</evidence>
<dbReference type="PRINTS" id="PR01988">
    <property type="entry name" value="EXPORTERBACE"/>
</dbReference>
<feature type="transmembrane region" description="Helical" evidence="7">
    <location>
        <begin position="176"/>
        <end position="195"/>
    </location>
</feature>
<dbReference type="SUPFAM" id="SSF103473">
    <property type="entry name" value="MFS general substrate transporter"/>
    <property type="match status" value="1"/>
</dbReference>
<dbReference type="Pfam" id="PF07690">
    <property type="entry name" value="MFS_1"/>
    <property type="match status" value="1"/>
</dbReference>
<reference evidence="9 12" key="2">
    <citation type="submission" date="2018-03" db="EMBL/GenBank/DDBJ databases">
        <title>The uncultured portion of the human microbiome is neutrally assembled.</title>
        <authorList>
            <person name="Jeraldo P."/>
            <person name="Boardman L."/>
            <person name="White B.A."/>
            <person name="Nelson H."/>
            <person name="Goldenfeld N."/>
            <person name="Chia N."/>
        </authorList>
    </citation>
    <scope>NUCLEOTIDE SEQUENCE [LARGE SCALE GENOMIC DNA]</scope>
    <source>
        <strain evidence="9">CIM:MAG 903</strain>
    </source>
</reference>